<dbReference type="InterPro" id="IPR017850">
    <property type="entry name" value="Alkaline_phosphatase_core_sf"/>
</dbReference>
<organism evidence="3">
    <name type="scientific">Ditylum brightwellii</name>
    <dbReference type="NCBI Taxonomy" id="49249"/>
    <lineage>
        <taxon>Eukaryota</taxon>
        <taxon>Sar</taxon>
        <taxon>Stramenopiles</taxon>
        <taxon>Ochrophyta</taxon>
        <taxon>Bacillariophyta</taxon>
        <taxon>Mediophyceae</taxon>
        <taxon>Lithodesmiophycidae</taxon>
        <taxon>Lithodesmiales</taxon>
        <taxon>Lithodesmiaceae</taxon>
        <taxon>Ditylum</taxon>
    </lineage>
</organism>
<evidence type="ECO:0000256" key="1">
    <source>
        <dbReference type="SAM" id="MobiDB-lite"/>
    </source>
</evidence>
<dbReference type="PANTHER" id="PTHR43737">
    <property type="entry name" value="BLL7424 PROTEIN"/>
    <property type="match status" value="1"/>
</dbReference>
<reference evidence="3" key="1">
    <citation type="submission" date="2021-01" db="EMBL/GenBank/DDBJ databases">
        <authorList>
            <person name="Corre E."/>
            <person name="Pelletier E."/>
            <person name="Niang G."/>
            <person name="Scheremetjew M."/>
            <person name="Finn R."/>
            <person name="Kale V."/>
            <person name="Holt S."/>
            <person name="Cochrane G."/>
            <person name="Meng A."/>
            <person name="Brown T."/>
            <person name="Cohen L."/>
        </authorList>
    </citation>
    <scope>NUCLEOTIDE SEQUENCE</scope>
    <source>
        <strain evidence="3">GSO104</strain>
    </source>
</reference>
<name>A0A7S4T1V6_9STRA</name>
<dbReference type="AlphaFoldDB" id="A0A7S4T1V6"/>
<feature type="region of interest" description="Disordered" evidence="1">
    <location>
        <begin position="339"/>
        <end position="365"/>
    </location>
</feature>
<dbReference type="PROSITE" id="PS51820">
    <property type="entry name" value="PA14"/>
    <property type="match status" value="1"/>
</dbReference>
<dbReference type="EMBL" id="HBNS01058188">
    <property type="protein sequence ID" value="CAE4663141.1"/>
    <property type="molecule type" value="Transcribed_RNA"/>
</dbReference>
<dbReference type="Pfam" id="PF07394">
    <property type="entry name" value="DUF1501"/>
    <property type="match status" value="1"/>
</dbReference>
<dbReference type="SUPFAM" id="SSF56988">
    <property type="entry name" value="Anthrax protective antigen"/>
    <property type="match status" value="1"/>
</dbReference>
<evidence type="ECO:0000313" key="3">
    <source>
        <dbReference type="EMBL" id="CAE4663141.1"/>
    </source>
</evidence>
<dbReference type="InterPro" id="IPR037524">
    <property type="entry name" value="PA14/GLEYA"/>
</dbReference>
<dbReference type="PANTHER" id="PTHR43737:SF1">
    <property type="entry name" value="DUF1501 DOMAIN-CONTAINING PROTEIN"/>
    <property type="match status" value="1"/>
</dbReference>
<dbReference type="InterPro" id="IPR010869">
    <property type="entry name" value="DUF1501"/>
</dbReference>
<dbReference type="Pfam" id="PF07691">
    <property type="entry name" value="PA14"/>
    <property type="match status" value="1"/>
</dbReference>
<proteinExistence type="predicted"/>
<feature type="compositionally biased region" description="Low complexity" evidence="1">
    <location>
        <begin position="346"/>
        <end position="356"/>
    </location>
</feature>
<sequence length="821" mass="87747">MSGRGGSAGLYAPEEMVLDLPRITELLNGFYGTMFSWGFNSRFGFGTNWSGTLSWTQASDASASEVIDEFATLLTAGRLSTENRALITEAYTAKYDSTGGWPNTKLEAAKKHALELVTSSAEFHTTNIVTKSGKDRNADATAIEDEDKNTTVDIENPTCGEAQRPTDATDADEEGAIVDTYEGIGGGYVQNLLGYADFPDNPTSTSSLTDLMEIGGTLGGQCGRRIATYITAPATGDYTFWIASDDSGSLYLSTNKCPTGKRLIAYNNRWTEPRQFKKETTQESAPIPLVAGETYYLEALYTNGGGANHFSVAWAVPGVGNPLDPVVIKSQYFHKSPSVSIETQAPTMSESPSSSPTIPPTQSPTERDYKAVVFLNLGGGVDSFNMLVPHTCVGTEGGYPYEGQTLDEQYQSARSSIALSKDDLHQIDSGNAAQPCTVFGLHPRLEALASLYREGDALFVANAGYMSDPDFRKTVGSLSGHSSMSHYAAKVDAYSRYGDTGVLGRMRDALISSGKLHTSAISIGGGAVSLNGQGGRSPGPVAVGTDGVPPFPEWIDDASFLNQVESLNNATTPDSGFMAEAWSSKLHRSLSVTNELREGLETAALATSFVLDKLGNPLGEQLKMVSRLQQVNVAGGVTRDFYNVGYGSFDHHRGLAEPLDAMFKLVDEALAAYAAELKAIGLWESTVLVETSEFGRQIGPNGNAGTDHGWGGHYFVIGGPVKGGRIVGKYPDELWLAMKAWGRRVVPTTPWDSIWQSVAEWMGVSGEEGLNEVCPNREKFDSETLFNAATMFTDSCADIGAVCTASADCCSLLCHGDGLCV</sequence>
<gene>
    <name evidence="3" type="ORF">DBRI00130_LOCUS41854</name>
</gene>
<dbReference type="InterPro" id="IPR011658">
    <property type="entry name" value="PA14_dom"/>
</dbReference>
<feature type="domain" description="PA14" evidence="2">
    <location>
        <begin position="171"/>
        <end position="330"/>
    </location>
</feature>
<protein>
    <recommendedName>
        <fullName evidence="2">PA14 domain-containing protein</fullName>
    </recommendedName>
</protein>
<dbReference type="Gene3D" id="2.60.120.1560">
    <property type="match status" value="1"/>
</dbReference>
<dbReference type="SUPFAM" id="SSF53649">
    <property type="entry name" value="Alkaline phosphatase-like"/>
    <property type="match status" value="1"/>
</dbReference>
<evidence type="ECO:0000259" key="2">
    <source>
        <dbReference type="PROSITE" id="PS51820"/>
    </source>
</evidence>
<accession>A0A7S4T1V6</accession>